<accession>A0ACC5YZX0</accession>
<organism evidence="1 2">
    <name type="scientific">Pangasius djambal</name>
    <dbReference type="NCBI Taxonomy" id="1691987"/>
    <lineage>
        <taxon>Eukaryota</taxon>
        <taxon>Metazoa</taxon>
        <taxon>Chordata</taxon>
        <taxon>Craniata</taxon>
        <taxon>Vertebrata</taxon>
        <taxon>Euteleostomi</taxon>
        <taxon>Actinopterygii</taxon>
        <taxon>Neopterygii</taxon>
        <taxon>Teleostei</taxon>
        <taxon>Ostariophysi</taxon>
        <taxon>Siluriformes</taxon>
        <taxon>Pangasiidae</taxon>
        <taxon>Pangasius</taxon>
    </lineage>
</organism>
<gene>
    <name evidence="1" type="ORF">PDJAM_G00069540</name>
</gene>
<comment type="caution">
    <text evidence="1">The sequence shown here is derived from an EMBL/GenBank/DDBJ whole genome shotgun (WGS) entry which is preliminary data.</text>
</comment>
<proteinExistence type="predicted"/>
<evidence type="ECO:0000313" key="2">
    <source>
        <dbReference type="Proteomes" id="UP000830395"/>
    </source>
</evidence>
<protein>
    <submittedName>
        <fullName evidence="1">Uncharacterized protein</fullName>
    </submittedName>
</protein>
<name>A0ACC5YZX0_9TELE</name>
<reference evidence="1" key="1">
    <citation type="submission" date="2020-02" db="EMBL/GenBank/DDBJ databases">
        <title>Genome sequencing of the panga catfish, Pangasius djambal.</title>
        <authorList>
            <person name="Wen M."/>
            <person name="Zahm M."/>
            <person name="Roques C."/>
            <person name="Cabau C."/>
            <person name="Klopp C."/>
            <person name="Donnadieu C."/>
            <person name="Jouanno E."/>
            <person name="Avarre J.-C."/>
            <person name="Campet M."/>
            <person name="Ha T."/>
            <person name="Dugue R."/>
            <person name="Lampietro C."/>
            <person name="Louis A."/>
            <person name="Herpin A."/>
            <person name="Echchiki A."/>
            <person name="Berthelot C."/>
            <person name="Parey E."/>
            <person name="Roest-Crollius H."/>
            <person name="Braasch I."/>
            <person name="Postlethwait J.H."/>
            <person name="Bobe J."/>
            <person name="Montfort J."/>
            <person name="Bouchez O."/>
            <person name="Begum T."/>
            <person name="Schartl M."/>
            <person name="Gustiano R."/>
            <person name="Guiguen Y."/>
        </authorList>
    </citation>
    <scope>NUCLEOTIDE SEQUENCE</scope>
    <source>
        <strain evidence="1">Pdj_M5554</strain>
    </source>
</reference>
<keyword evidence="2" id="KW-1185">Reference proteome</keyword>
<dbReference type="EMBL" id="CM040990">
    <property type="protein sequence ID" value="MCJ8741343.1"/>
    <property type="molecule type" value="Genomic_DNA"/>
</dbReference>
<dbReference type="Proteomes" id="UP000830395">
    <property type="component" value="Chromosome 16"/>
</dbReference>
<sequence length="102" mass="11919">MVSGFIKSKVSPFSRSRAMGYEEMESGRRESTDKPLKPGMPAGLMFKHLKEREEKKKRAMRLIALCFGPRFSPDVKEFGDVCKIIQRERERERDLRINISRV</sequence>
<evidence type="ECO:0000313" key="1">
    <source>
        <dbReference type="EMBL" id="MCJ8741343.1"/>
    </source>
</evidence>